<name>A0A6S6TAX6_9BACT</name>
<dbReference type="SUPFAM" id="SSF56752">
    <property type="entry name" value="D-aminoacid aminotransferase-like PLP-dependent enzymes"/>
    <property type="match status" value="1"/>
</dbReference>
<dbReference type="InterPro" id="IPR036038">
    <property type="entry name" value="Aminotransferase-like"/>
</dbReference>
<reference evidence="1" key="1">
    <citation type="submission" date="2020-01" db="EMBL/GenBank/DDBJ databases">
        <authorList>
            <person name="Meier V. D."/>
            <person name="Meier V D."/>
        </authorList>
    </citation>
    <scope>NUCLEOTIDE SEQUENCE</scope>
    <source>
        <strain evidence="1">HLG_WM_MAG_04</strain>
    </source>
</reference>
<dbReference type="Pfam" id="PF01063">
    <property type="entry name" value="Aminotran_4"/>
    <property type="match status" value="1"/>
</dbReference>
<dbReference type="InterPro" id="IPR043131">
    <property type="entry name" value="BCAT-like_N"/>
</dbReference>
<gene>
    <name evidence="1" type="ORF">HELGO_WM5862</name>
</gene>
<dbReference type="AlphaFoldDB" id="A0A6S6TAX6"/>
<evidence type="ECO:0000313" key="1">
    <source>
        <dbReference type="EMBL" id="CAA6812540.1"/>
    </source>
</evidence>
<protein>
    <submittedName>
        <fullName evidence="1">Aminodeoxychorismate lyase (EC)</fullName>
        <ecNumber evidence="1">4.1.3.38</ecNumber>
    </submittedName>
</protein>
<dbReference type="EMBL" id="CACVAX010000038">
    <property type="protein sequence ID" value="CAA6812540.1"/>
    <property type="molecule type" value="Genomic_DNA"/>
</dbReference>
<dbReference type="Gene3D" id="3.20.10.10">
    <property type="entry name" value="D-amino Acid Aminotransferase, subunit A, domain 2"/>
    <property type="match status" value="1"/>
</dbReference>
<dbReference type="Gene3D" id="3.30.470.10">
    <property type="match status" value="1"/>
</dbReference>
<dbReference type="InterPro" id="IPR001544">
    <property type="entry name" value="Aminotrans_IV"/>
</dbReference>
<organism evidence="1">
    <name type="scientific">uncultured Sulfurovum sp</name>
    <dbReference type="NCBI Taxonomy" id="269237"/>
    <lineage>
        <taxon>Bacteria</taxon>
        <taxon>Pseudomonadati</taxon>
        <taxon>Campylobacterota</taxon>
        <taxon>Epsilonproteobacteria</taxon>
        <taxon>Campylobacterales</taxon>
        <taxon>Sulfurovaceae</taxon>
        <taxon>Sulfurovum</taxon>
        <taxon>environmental samples</taxon>
    </lineage>
</organism>
<sequence>MLFETIKVEDAKVFNLTWHNQRFNHSRKKLFNSNTNLNLRDYIKAPKSGLYRCKIVYNDKIQSVEYFAYEAKKPQNFKVVQAELDYSHKYYDRVEIQKLFQQNYDEIIIEKNGLLTDTSIANIAFYNGQSWLTPKVPLLAGSTRARLLNEGFLKLHDIKKEDIENYSHFALMNAMIGFRIQKSVSIQI</sequence>
<dbReference type="GO" id="GO:0008696">
    <property type="term" value="F:4-amino-4-deoxychorismate lyase activity"/>
    <property type="evidence" value="ECO:0007669"/>
    <property type="project" value="UniProtKB-EC"/>
</dbReference>
<proteinExistence type="predicted"/>
<keyword evidence="1" id="KW-0456">Lyase</keyword>
<dbReference type="EC" id="4.1.3.38" evidence="1"/>
<dbReference type="InterPro" id="IPR043132">
    <property type="entry name" value="BCAT-like_C"/>
</dbReference>
<accession>A0A6S6TAX6</accession>